<gene>
    <name evidence="3" type="primary">tsf</name>
    <name evidence="5" type="ORF">Bccel_0754</name>
</gene>
<keyword evidence="3" id="KW-0963">Cytoplasm</keyword>
<evidence type="ECO:0000313" key="6">
    <source>
        <dbReference type="Proteomes" id="UP000036923"/>
    </source>
</evidence>
<dbReference type="Gene3D" id="1.10.286.20">
    <property type="match status" value="1"/>
</dbReference>
<dbReference type="Pfam" id="PF00889">
    <property type="entry name" value="EF_TS"/>
    <property type="match status" value="1"/>
</dbReference>
<dbReference type="GO" id="GO:0005737">
    <property type="term" value="C:cytoplasm"/>
    <property type="evidence" value="ECO:0007669"/>
    <property type="project" value="UniProtKB-SubCell"/>
</dbReference>
<name>A0A0L6JID1_9FIRM</name>
<organism evidence="5 6">
    <name type="scientific">Pseudobacteroides cellulosolvens ATCC 35603 = DSM 2933</name>
    <dbReference type="NCBI Taxonomy" id="398512"/>
    <lineage>
        <taxon>Bacteria</taxon>
        <taxon>Bacillati</taxon>
        <taxon>Bacillota</taxon>
        <taxon>Clostridia</taxon>
        <taxon>Eubacteriales</taxon>
        <taxon>Oscillospiraceae</taxon>
        <taxon>Pseudobacteroides</taxon>
    </lineage>
</organism>
<dbReference type="InterPro" id="IPR001816">
    <property type="entry name" value="Transl_elong_EFTs/EF1B"/>
</dbReference>
<protein>
    <recommendedName>
        <fullName evidence="3">Elongation factor Ts</fullName>
        <shortName evidence="3">EF-Ts</shortName>
    </recommendedName>
</protein>
<dbReference type="HAMAP" id="MF_00050">
    <property type="entry name" value="EF_Ts"/>
    <property type="match status" value="1"/>
</dbReference>
<comment type="function">
    <text evidence="3">Associates with the EF-Tu.GDP complex and induces the exchange of GDP to GTP. It remains bound to the aminoacyl-tRNA.EF-Tu.GTP complex up to the GTP hydrolysis stage on the ribosome.</text>
</comment>
<dbReference type="RefSeq" id="WP_036943125.1">
    <property type="nucleotide sequence ID" value="NZ_JQKC01000020.1"/>
</dbReference>
<dbReference type="PANTHER" id="PTHR11741:SF0">
    <property type="entry name" value="ELONGATION FACTOR TS, MITOCHONDRIAL"/>
    <property type="match status" value="1"/>
</dbReference>
<keyword evidence="2 3" id="KW-0648">Protein biosynthesis</keyword>
<comment type="caution">
    <text evidence="5">The sequence shown here is derived from an EMBL/GenBank/DDBJ whole genome shotgun (WGS) entry which is preliminary data.</text>
</comment>
<proteinExistence type="inferred from homology"/>
<evidence type="ECO:0000313" key="5">
    <source>
        <dbReference type="EMBL" id="KNY25494.1"/>
    </source>
</evidence>
<dbReference type="EMBL" id="LGTC01000001">
    <property type="protein sequence ID" value="KNY25494.1"/>
    <property type="molecule type" value="Genomic_DNA"/>
</dbReference>
<evidence type="ECO:0000259" key="4">
    <source>
        <dbReference type="Pfam" id="PF00889"/>
    </source>
</evidence>
<dbReference type="Proteomes" id="UP000036923">
    <property type="component" value="Unassembled WGS sequence"/>
</dbReference>
<dbReference type="InterPro" id="IPR014039">
    <property type="entry name" value="Transl_elong_EFTs/EF1B_dimer"/>
</dbReference>
<dbReference type="Gene3D" id="3.30.479.20">
    <property type="entry name" value="Elongation factor Ts, dimerisation domain"/>
    <property type="match status" value="1"/>
</dbReference>
<sequence>MSFQGIIDARVHNNRKIGVLIEIKCTDCNTHLLSTSNIDRIKAFISELSFHIAAVRPLYLSKNDIPLDVLTDIKDFHRNKAVLLCTSKSADIIEKAVNGWLNKFFIRDVCLLEQRWIKDKSKTIGNLLNEVSALIGKSLYIKTFAWFEIGETLEVDYKKLADFYY</sequence>
<dbReference type="OrthoDB" id="9808348at2"/>
<comment type="caution">
    <text evidence="3">Lacks conserved residue(s) required for the propagation of feature annotation.</text>
</comment>
<accession>A0A0L6JID1</accession>
<dbReference type="STRING" id="398512.Bccel_0754"/>
<dbReference type="SUPFAM" id="SSF54713">
    <property type="entry name" value="Elongation factor Ts (EF-Ts), dimerisation domain"/>
    <property type="match status" value="1"/>
</dbReference>
<feature type="domain" description="Translation elongation factor EFTs/EF1B dimerisation" evidence="4">
    <location>
        <begin position="6"/>
        <end position="151"/>
    </location>
</feature>
<dbReference type="GO" id="GO:0003746">
    <property type="term" value="F:translation elongation factor activity"/>
    <property type="evidence" value="ECO:0007669"/>
    <property type="project" value="UniProtKB-UniRule"/>
</dbReference>
<dbReference type="PANTHER" id="PTHR11741">
    <property type="entry name" value="ELONGATION FACTOR TS"/>
    <property type="match status" value="1"/>
</dbReference>
<keyword evidence="1 3" id="KW-0251">Elongation factor</keyword>
<dbReference type="AlphaFoldDB" id="A0A0L6JID1"/>
<keyword evidence="6" id="KW-1185">Reference proteome</keyword>
<reference evidence="6" key="1">
    <citation type="submission" date="2015-07" db="EMBL/GenBank/DDBJ databases">
        <title>Near-Complete Genome Sequence of the Cellulolytic Bacterium Bacteroides (Pseudobacteroides) cellulosolvens ATCC 35603.</title>
        <authorList>
            <person name="Dassa B."/>
            <person name="Utturkar S.M."/>
            <person name="Klingeman D.M."/>
            <person name="Hurt R.A."/>
            <person name="Keller M."/>
            <person name="Xu J."/>
            <person name="Reddy Y.H.K."/>
            <person name="Borovok I."/>
            <person name="Grinberg I.R."/>
            <person name="Lamed R."/>
            <person name="Zhivin O."/>
            <person name="Bayer E.A."/>
            <person name="Brown S.D."/>
        </authorList>
    </citation>
    <scope>NUCLEOTIDE SEQUENCE [LARGE SCALE GENOMIC DNA]</scope>
    <source>
        <strain evidence="6">DSM 2933</strain>
    </source>
</reference>
<dbReference type="InterPro" id="IPR036402">
    <property type="entry name" value="EF-Ts_dimer_sf"/>
</dbReference>
<dbReference type="eggNOG" id="COG0264">
    <property type="taxonomic scope" value="Bacteria"/>
</dbReference>
<evidence type="ECO:0000256" key="3">
    <source>
        <dbReference type="HAMAP-Rule" id="MF_00050"/>
    </source>
</evidence>
<evidence type="ECO:0000256" key="2">
    <source>
        <dbReference type="ARBA" id="ARBA00022917"/>
    </source>
</evidence>
<evidence type="ECO:0000256" key="1">
    <source>
        <dbReference type="ARBA" id="ARBA00022768"/>
    </source>
</evidence>
<comment type="similarity">
    <text evidence="3">Belongs to the EF-Ts family.</text>
</comment>
<comment type="subcellular location">
    <subcellularLocation>
        <location evidence="3">Cytoplasm</location>
    </subcellularLocation>
</comment>